<evidence type="ECO:0000259" key="2">
    <source>
        <dbReference type="Pfam" id="PF20700"/>
    </source>
</evidence>
<dbReference type="VEuPathDB" id="VectorBase:HLOH_060087"/>
<accession>A0A9J6GL84</accession>
<dbReference type="InterPro" id="IPR049012">
    <property type="entry name" value="Mutator_transp_dom"/>
</dbReference>
<dbReference type="OMA" id="HGRTHNT"/>
<dbReference type="Pfam" id="PF20700">
    <property type="entry name" value="Mutator"/>
    <property type="match status" value="1"/>
</dbReference>
<protein>
    <recommendedName>
        <fullName evidence="2">Mutator-like transposase domain-containing protein</fullName>
    </recommendedName>
</protein>
<dbReference type="OrthoDB" id="6506224at2759"/>
<evidence type="ECO:0000256" key="1">
    <source>
        <dbReference type="SAM" id="MobiDB-lite"/>
    </source>
</evidence>
<feature type="region of interest" description="Disordered" evidence="1">
    <location>
        <begin position="1"/>
        <end position="66"/>
    </location>
</feature>
<sequence>MSGSYIGDGDTKPYLSVRDSQPYKKAREKQEYVRHVQKGTGTRLRNSKKHLKGEKLDDGLPLSGKGRLPEEDIDSLQVYHGKAIRENVDSLDNMRQAVWAIYFHKLSTDAKPQHGLCPKGPSLWCGYNRSLVEGSVTYSHKHSIHDSVMDALKPVVNALSYPGLLRKCLHGRTHNTSESLNHLIWCRCPKTTFVSAETVKTATKAAVAYYNDGNSARKAVLEALVIGSGVF</sequence>
<keyword evidence="4" id="KW-1185">Reference proteome</keyword>
<proteinExistence type="predicted"/>
<evidence type="ECO:0000313" key="3">
    <source>
        <dbReference type="EMBL" id="KAH9375216.1"/>
    </source>
</evidence>
<dbReference type="AlphaFoldDB" id="A0A9J6GL84"/>
<dbReference type="EMBL" id="JABSTR010000007">
    <property type="protein sequence ID" value="KAH9375216.1"/>
    <property type="molecule type" value="Genomic_DNA"/>
</dbReference>
<reference evidence="3 4" key="1">
    <citation type="journal article" date="2020" name="Cell">
        <title>Large-Scale Comparative Analyses of Tick Genomes Elucidate Their Genetic Diversity and Vector Capacities.</title>
        <authorList>
            <consortium name="Tick Genome and Microbiome Consortium (TIGMIC)"/>
            <person name="Jia N."/>
            <person name="Wang J."/>
            <person name="Shi W."/>
            <person name="Du L."/>
            <person name="Sun Y."/>
            <person name="Zhan W."/>
            <person name="Jiang J.F."/>
            <person name="Wang Q."/>
            <person name="Zhang B."/>
            <person name="Ji P."/>
            <person name="Bell-Sakyi L."/>
            <person name="Cui X.M."/>
            <person name="Yuan T.T."/>
            <person name="Jiang B.G."/>
            <person name="Yang W.F."/>
            <person name="Lam T.T."/>
            <person name="Chang Q.C."/>
            <person name="Ding S.J."/>
            <person name="Wang X.J."/>
            <person name="Zhu J.G."/>
            <person name="Ruan X.D."/>
            <person name="Zhao L."/>
            <person name="Wei J.T."/>
            <person name="Ye R.Z."/>
            <person name="Que T.C."/>
            <person name="Du C.H."/>
            <person name="Zhou Y.H."/>
            <person name="Cheng J.X."/>
            <person name="Dai P.F."/>
            <person name="Guo W.B."/>
            <person name="Han X.H."/>
            <person name="Huang E.J."/>
            <person name="Li L.F."/>
            <person name="Wei W."/>
            <person name="Gao Y.C."/>
            <person name="Liu J.Z."/>
            <person name="Shao H.Z."/>
            <person name="Wang X."/>
            <person name="Wang C.C."/>
            <person name="Yang T.C."/>
            <person name="Huo Q.B."/>
            <person name="Li W."/>
            <person name="Chen H.Y."/>
            <person name="Chen S.E."/>
            <person name="Zhou L.G."/>
            <person name="Ni X.B."/>
            <person name="Tian J.H."/>
            <person name="Sheng Y."/>
            <person name="Liu T."/>
            <person name="Pan Y.S."/>
            <person name="Xia L.Y."/>
            <person name="Li J."/>
            <person name="Zhao F."/>
            <person name="Cao W.C."/>
        </authorList>
    </citation>
    <scope>NUCLEOTIDE SEQUENCE [LARGE SCALE GENOMIC DNA]</scope>
    <source>
        <strain evidence="3">HaeL-2018</strain>
    </source>
</reference>
<name>A0A9J6GL84_HAELO</name>
<dbReference type="Proteomes" id="UP000821853">
    <property type="component" value="Chromosome 5"/>
</dbReference>
<organism evidence="3 4">
    <name type="scientific">Haemaphysalis longicornis</name>
    <name type="common">Bush tick</name>
    <dbReference type="NCBI Taxonomy" id="44386"/>
    <lineage>
        <taxon>Eukaryota</taxon>
        <taxon>Metazoa</taxon>
        <taxon>Ecdysozoa</taxon>
        <taxon>Arthropoda</taxon>
        <taxon>Chelicerata</taxon>
        <taxon>Arachnida</taxon>
        <taxon>Acari</taxon>
        <taxon>Parasitiformes</taxon>
        <taxon>Ixodida</taxon>
        <taxon>Ixodoidea</taxon>
        <taxon>Ixodidae</taxon>
        <taxon>Haemaphysalinae</taxon>
        <taxon>Haemaphysalis</taxon>
    </lineage>
</organism>
<evidence type="ECO:0000313" key="4">
    <source>
        <dbReference type="Proteomes" id="UP000821853"/>
    </source>
</evidence>
<comment type="caution">
    <text evidence="3">The sequence shown here is derived from an EMBL/GenBank/DDBJ whole genome shotgun (WGS) entry which is preliminary data.</text>
</comment>
<gene>
    <name evidence="3" type="ORF">HPB48_017946</name>
</gene>
<feature type="domain" description="Mutator-like transposase" evidence="2">
    <location>
        <begin position="4"/>
        <end position="125"/>
    </location>
</feature>